<dbReference type="InterPro" id="IPR003439">
    <property type="entry name" value="ABC_transporter-like_ATP-bd"/>
</dbReference>
<sequence length="358" mass="38736">MLAHLDSARSSLLKLEGIAKNFPGDKALRGVSLELDRGEIYALLDENGAGQSTIIKIIGGIQPQDEGQIFIDGDENRLVSYRDAIGKGIGIVFQEFILVPDLYAVDNILLDCELRTPLGIFFVSHPLEEIFEICDRISVLCDGTNVGLTRVSDCTMDRLVEMMVGRKIESSFTPCRAASDEKEVLRGGKLRPYAGDIPSGFTLRRGEILGFASFVGSGRTEAALALIGAVPCPGKHVCIEGMEIPISNPAQALAAAIGLLQDLQIKAPSDDTPMVSLSGSTQQKAVITRWLNCLMCALTKEGYATVMISYELPEIICMCHRVCVFSHGAIVKVPEENDINAEEIMRHATASASKSLLH</sequence>
<name>A0AAP9EQC6_GLUTH</name>
<dbReference type="Pfam" id="PF00005">
    <property type="entry name" value="ABC_tran"/>
    <property type="match status" value="1"/>
</dbReference>
<dbReference type="Gene3D" id="3.40.50.300">
    <property type="entry name" value="P-loop containing nucleotide triphosphate hydrolases"/>
    <property type="match status" value="2"/>
</dbReference>
<keyword evidence="2" id="KW-1003">Cell membrane</keyword>
<evidence type="ECO:0000256" key="2">
    <source>
        <dbReference type="ARBA" id="ARBA00022475"/>
    </source>
</evidence>
<dbReference type="KEGG" id="gti:FXF46_02535"/>
<keyword evidence="4 8" id="KW-0067">ATP-binding</keyword>
<accession>A0AAP9EQC6</accession>
<evidence type="ECO:0000259" key="7">
    <source>
        <dbReference type="PROSITE" id="PS50893"/>
    </source>
</evidence>
<reference evidence="8 9" key="1">
    <citation type="submission" date="2019-08" db="EMBL/GenBank/DDBJ databases">
        <title>Gluconobacter frateurii HD924 genome.</title>
        <authorList>
            <person name="Liu Y."/>
            <person name="Zhang P."/>
        </authorList>
    </citation>
    <scope>NUCLEOTIDE SEQUENCE [LARGE SCALE GENOMIC DNA]</scope>
    <source>
        <strain evidence="8 9">HD924</strain>
    </source>
</reference>
<dbReference type="GO" id="GO:0005524">
    <property type="term" value="F:ATP binding"/>
    <property type="evidence" value="ECO:0007669"/>
    <property type="project" value="UniProtKB-KW"/>
</dbReference>
<dbReference type="InterPro" id="IPR050107">
    <property type="entry name" value="ABC_carbohydrate_import_ATPase"/>
</dbReference>
<feature type="domain" description="ABC transporter" evidence="7">
    <location>
        <begin position="13"/>
        <end position="352"/>
    </location>
</feature>
<dbReference type="PROSITE" id="PS50893">
    <property type="entry name" value="ABC_TRANSPORTER_2"/>
    <property type="match status" value="1"/>
</dbReference>
<evidence type="ECO:0000313" key="9">
    <source>
        <dbReference type="Proteomes" id="UP000323560"/>
    </source>
</evidence>
<dbReference type="SUPFAM" id="SSF52540">
    <property type="entry name" value="P-loop containing nucleoside triphosphate hydrolases"/>
    <property type="match status" value="2"/>
</dbReference>
<evidence type="ECO:0000256" key="5">
    <source>
        <dbReference type="ARBA" id="ARBA00022967"/>
    </source>
</evidence>
<evidence type="ECO:0000256" key="3">
    <source>
        <dbReference type="ARBA" id="ARBA00022741"/>
    </source>
</evidence>
<keyword evidence="6" id="KW-0472">Membrane</keyword>
<dbReference type="PANTHER" id="PTHR43790:SF3">
    <property type="entry name" value="D-ALLOSE IMPORT ATP-BINDING PROTEIN ALSA-RELATED"/>
    <property type="match status" value="1"/>
</dbReference>
<dbReference type="GO" id="GO:0016887">
    <property type="term" value="F:ATP hydrolysis activity"/>
    <property type="evidence" value="ECO:0007669"/>
    <property type="project" value="InterPro"/>
</dbReference>
<dbReference type="PANTHER" id="PTHR43790">
    <property type="entry name" value="CARBOHYDRATE TRANSPORT ATP-BINDING PROTEIN MG119-RELATED"/>
    <property type="match status" value="1"/>
</dbReference>
<evidence type="ECO:0000256" key="6">
    <source>
        <dbReference type="ARBA" id="ARBA00023136"/>
    </source>
</evidence>
<evidence type="ECO:0000256" key="1">
    <source>
        <dbReference type="ARBA" id="ARBA00022448"/>
    </source>
</evidence>
<organism evidence="8 9">
    <name type="scientific">Gluconobacter thailandicus</name>
    <dbReference type="NCBI Taxonomy" id="257438"/>
    <lineage>
        <taxon>Bacteria</taxon>
        <taxon>Pseudomonadati</taxon>
        <taxon>Pseudomonadota</taxon>
        <taxon>Alphaproteobacteria</taxon>
        <taxon>Acetobacterales</taxon>
        <taxon>Acetobacteraceae</taxon>
        <taxon>Gluconobacter</taxon>
    </lineage>
</organism>
<dbReference type="EMBL" id="CP043043">
    <property type="protein sequence ID" value="QEH95264.1"/>
    <property type="molecule type" value="Genomic_DNA"/>
</dbReference>
<dbReference type="InterPro" id="IPR027417">
    <property type="entry name" value="P-loop_NTPase"/>
</dbReference>
<gene>
    <name evidence="8" type="ORF">FXF46_02535</name>
</gene>
<protein>
    <submittedName>
        <fullName evidence="8">Sugar ABC transporter ATP-binding protein</fullName>
    </submittedName>
</protein>
<dbReference type="RefSeq" id="WP_148619456.1">
    <property type="nucleotide sequence ID" value="NZ_CP043043.1"/>
</dbReference>
<evidence type="ECO:0000313" key="8">
    <source>
        <dbReference type="EMBL" id="QEH95264.1"/>
    </source>
</evidence>
<keyword evidence="1" id="KW-0813">Transport</keyword>
<dbReference type="AlphaFoldDB" id="A0AAP9EQC6"/>
<dbReference type="Proteomes" id="UP000323560">
    <property type="component" value="Chromosome"/>
</dbReference>
<keyword evidence="3" id="KW-0547">Nucleotide-binding</keyword>
<keyword evidence="5" id="KW-1278">Translocase</keyword>
<proteinExistence type="predicted"/>
<evidence type="ECO:0000256" key="4">
    <source>
        <dbReference type="ARBA" id="ARBA00022840"/>
    </source>
</evidence>